<keyword evidence="1 4" id="KW-0732">Signal</keyword>
<comment type="caution">
    <text evidence="8">The sequence shown here is derived from an EMBL/GenBank/DDBJ whole genome shotgun (WGS) entry which is preliminary data.</text>
</comment>
<evidence type="ECO:0000256" key="1">
    <source>
        <dbReference type="ARBA" id="ARBA00022729"/>
    </source>
</evidence>
<keyword evidence="9" id="KW-1185">Reference proteome</keyword>
<dbReference type="RefSeq" id="XP_028475774.1">
    <property type="nucleotide sequence ID" value="XM_028623800.1"/>
</dbReference>
<dbReference type="InterPro" id="IPR008963">
    <property type="entry name" value="Purple_acid_Pase-like_N"/>
</dbReference>
<feature type="domain" description="Purple acid phosphatase C-terminal" evidence="6">
    <location>
        <begin position="537"/>
        <end position="600"/>
    </location>
</feature>
<evidence type="ECO:0000256" key="4">
    <source>
        <dbReference type="RuleBase" id="RU361203"/>
    </source>
</evidence>
<dbReference type="AlphaFoldDB" id="A0A427XQF8"/>
<protein>
    <recommendedName>
        <fullName evidence="4">Purple acid phosphatase</fullName>
        <ecNumber evidence="4">3.1.3.2</ecNumber>
    </recommendedName>
</protein>
<dbReference type="Pfam" id="PF00149">
    <property type="entry name" value="Metallophos"/>
    <property type="match status" value="1"/>
</dbReference>
<reference evidence="8 9" key="1">
    <citation type="submission" date="2018-11" db="EMBL/GenBank/DDBJ databases">
        <title>Genome sequence of Apiotrichum porosum DSM 27194.</title>
        <authorList>
            <person name="Aliyu H."/>
            <person name="Gorte O."/>
            <person name="Ochsenreither K."/>
        </authorList>
    </citation>
    <scope>NUCLEOTIDE SEQUENCE [LARGE SCALE GENOMIC DNA]</scope>
    <source>
        <strain evidence="8 9">DSM 27194</strain>
    </source>
</reference>
<feature type="domain" description="Purple acid phosphatase N-terminal" evidence="7">
    <location>
        <begin position="89"/>
        <end position="180"/>
    </location>
</feature>
<dbReference type="GeneID" id="39593032"/>
<evidence type="ECO:0000256" key="3">
    <source>
        <dbReference type="ARBA" id="ARBA00023180"/>
    </source>
</evidence>
<dbReference type="EMBL" id="RSCE01000007">
    <property type="protein sequence ID" value="RSH81055.1"/>
    <property type="molecule type" value="Genomic_DNA"/>
</dbReference>
<feature type="signal peptide" evidence="4">
    <location>
        <begin position="1"/>
        <end position="17"/>
    </location>
</feature>
<name>A0A427XQF8_9TREE</name>
<feature type="domain" description="Calcineurin-like phosphoesterase" evidence="5">
    <location>
        <begin position="285"/>
        <end position="505"/>
    </location>
</feature>
<accession>A0A427XQF8</accession>
<dbReference type="SUPFAM" id="SSF49363">
    <property type="entry name" value="Purple acid phosphatase, N-terminal domain"/>
    <property type="match status" value="1"/>
</dbReference>
<evidence type="ECO:0000259" key="7">
    <source>
        <dbReference type="Pfam" id="PF16656"/>
    </source>
</evidence>
<dbReference type="InterPro" id="IPR004843">
    <property type="entry name" value="Calcineurin-like_PHP"/>
</dbReference>
<proteinExistence type="inferred from homology"/>
<dbReference type="InterPro" id="IPR029052">
    <property type="entry name" value="Metallo-depent_PP-like"/>
</dbReference>
<dbReference type="PANTHER" id="PTHR22953:SF153">
    <property type="entry name" value="PURPLE ACID PHOSPHATASE"/>
    <property type="match status" value="1"/>
</dbReference>
<dbReference type="InterPro" id="IPR041792">
    <property type="entry name" value="MPP_PAP"/>
</dbReference>
<comment type="similarity">
    <text evidence="4">Belongs to the metallophosphoesterase superfamily. Purple acid phosphatase family.</text>
</comment>
<comment type="catalytic activity">
    <reaction evidence="4">
        <text>a phosphate monoester + H2O = an alcohol + phosphate</text>
        <dbReference type="Rhea" id="RHEA:15017"/>
        <dbReference type="ChEBI" id="CHEBI:15377"/>
        <dbReference type="ChEBI" id="CHEBI:30879"/>
        <dbReference type="ChEBI" id="CHEBI:43474"/>
        <dbReference type="ChEBI" id="CHEBI:67140"/>
        <dbReference type="EC" id="3.1.3.2"/>
    </reaction>
</comment>
<evidence type="ECO:0000259" key="5">
    <source>
        <dbReference type="Pfam" id="PF00149"/>
    </source>
</evidence>
<evidence type="ECO:0000313" key="9">
    <source>
        <dbReference type="Proteomes" id="UP000279236"/>
    </source>
</evidence>
<evidence type="ECO:0000313" key="8">
    <source>
        <dbReference type="EMBL" id="RSH81055.1"/>
    </source>
</evidence>
<keyword evidence="2 4" id="KW-0378">Hydrolase</keyword>
<dbReference type="InterPro" id="IPR014390">
    <property type="entry name" value="Acid_Pase_Asper"/>
</dbReference>
<dbReference type="OrthoDB" id="45007at2759"/>
<dbReference type="PANTHER" id="PTHR22953">
    <property type="entry name" value="ACID PHOSPHATASE RELATED"/>
    <property type="match status" value="1"/>
</dbReference>
<evidence type="ECO:0000256" key="2">
    <source>
        <dbReference type="ARBA" id="ARBA00022801"/>
    </source>
</evidence>
<dbReference type="PIRSF" id="PIRSF000900">
    <property type="entry name" value="Acid_Ptase_Asper"/>
    <property type="match status" value="1"/>
</dbReference>
<organism evidence="8 9">
    <name type="scientific">Apiotrichum porosum</name>
    <dbReference type="NCBI Taxonomy" id="105984"/>
    <lineage>
        <taxon>Eukaryota</taxon>
        <taxon>Fungi</taxon>
        <taxon>Dikarya</taxon>
        <taxon>Basidiomycota</taxon>
        <taxon>Agaricomycotina</taxon>
        <taxon>Tremellomycetes</taxon>
        <taxon>Trichosporonales</taxon>
        <taxon>Trichosporonaceae</taxon>
        <taxon>Apiotrichum</taxon>
    </lineage>
</organism>
<dbReference type="InterPro" id="IPR025733">
    <property type="entry name" value="PAPs_C"/>
</dbReference>
<dbReference type="Gene3D" id="2.60.40.380">
    <property type="entry name" value="Purple acid phosphatase-like, N-terminal"/>
    <property type="match status" value="1"/>
</dbReference>
<dbReference type="InterPro" id="IPR015914">
    <property type="entry name" value="PAPs_N"/>
</dbReference>
<sequence>MHAWTTALLALLPLIAAAPAPVAPIAPRTVDTAYKYTGPDVPIGDAVDKTIAGDGTGYIRVRMPPAVTPALGSTVTNNINVISSAYYGSKGINIHFQTPFGIGSTPTIYYGTEKSKLKKKATGRTHTYDRTPPCSMLDPTQCSQFFHEVPITGLKPGTQYYYQIPGGNGTTPSDILSFTTALEKGATDEFTVAVLADMGYENAKGTHERLVETIQDGAAFVWHGGDISYADAWTYGIVPCVLEGEDKWDVCYNGSSSTLPHGLIDNDDYYIPLPAGEIPSQGSPHGGDIATIYESNWDLWQQWMNSVTKHVPYMVAVGNHDVTCAEFDGPNDEIAHLLQANGTLNYYSCPPSQRNFTAYSHRFGMPGEPSGGNSNFWYSFDYGQAHFITFDAESDFYKSPSWSFLAEMGNTTHPTAEDTYVTDAGPMGFIDNNNYTNNKAYEQYQWLVEDLKSVDRTKTPWVFAMAHRPMYASYVSSYQANLRNAFQDLFIEYGVDAYIAGHIHLYERLWPLTKNGTVDTAAVLGNNSYKVNNGQSITHLISGCAGTVESHDQFAEEGSTLFNITAVMDAMNFGFGKLTVYNATTALWEFVHGADGQVGDWVYLNKDAGKKGKH</sequence>
<dbReference type="SUPFAM" id="SSF56300">
    <property type="entry name" value="Metallo-dependent phosphatases"/>
    <property type="match status" value="1"/>
</dbReference>
<dbReference type="GO" id="GO:0003993">
    <property type="term" value="F:acid phosphatase activity"/>
    <property type="evidence" value="ECO:0007669"/>
    <property type="project" value="UniProtKB-EC"/>
</dbReference>
<dbReference type="STRING" id="105984.A0A427XQF8"/>
<evidence type="ECO:0000259" key="6">
    <source>
        <dbReference type="Pfam" id="PF14008"/>
    </source>
</evidence>
<dbReference type="GO" id="GO:0046872">
    <property type="term" value="F:metal ion binding"/>
    <property type="evidence" value="ECO:0007669"/>
    <property type="project" value="InterPro"/>
</dbReference>
<keyword evidence="3" id="KW-0325">Glycoprotein</keyword>
<feature type="chain" id="PRO_5018808704" description="Purple acid phosphatase" evidence="4">
    <location>
        <begin position="18"/>
        <end position="614"/>
    </location>
</feature>
<dbReference type="CDD" id="cd00839">
    <property type="entry name" value="MPP_PAPs"/>
    <property type="match status" value="1"/>
</dbReference>
<dbReference type="Pfam" id="PF16656">
    <property type="entry name" value="Pur_ac_phosph_N"/>
    <property type="match status" value="1"/>
</dbReference>
<dbReference type="Pfam" id="PF14008">
    <property type="entry name" value="Metallophos_C"/>
    <property type="match status" value="1"/>
</dbReference>
<gene>
    <name evidence="8" type="ORF">EHS24_008489</name>
</gene>
<dbReference type="InterPro" id="IPR039331">
    <property type="entry name" value="PAPs-like"/>
</dbReference>
<dbReference type="Gene3D" id="3.60.21.10">
    <property type="match status" value="2"/>
</dbReference>
<dbReference type="Proteomes" id="UP000279236">
    <property type="component" value="Unassembled WGS sequence"/>
</dbReference>
<dbReference type="EC" id="3.1.3.2" evidence="4"/>